<evidence type="ECO:0000256" key="1">
    <source>
        <dbReference type="ARBA" id="ARBA00023597"/>
    </source>
</evidence>
<dbReference type="Pfam" id="PF00190">
    <property type="entry name" value="Cupin_1"/>
    <property type="match status" value="2"/>
</dbReference>
<dbReference type="InterPro" id="IPR014710">
    <property type="entry name" value="RmlC-like_jellyroll"/>
</dbReference>
<dbReference type="PANTHER" id="PTHR31189:SF79">
    <property type="entry name" value="63 KDA GLOBULIN-LIKE PROTEIN"/>
    <property type="match status" value="1"/>
</dbReference>
<dbReference type="Pfam" id="PF04702">
    <property type="entry name" value="Vicilin_N"/>
    <property type="match status" value="1"/>
</dbReference>
<evidence type="ECO:0000256" key="2">
    <source>
        <dbReference type="SAM" id="MobiDB-lite"/>
    </source>
</evidence>
<evidence type="ECO:0000259" key="4">
    <source>
        <dbReference type="SMART" id="SM00835"/>
    </source>
</evidence>
<keyword evidence="6" id="KW-1185">Reference proteome</keyword>
<keyword evidence="3" id="KW-0732">Signal</keyword>
<evidence type="ECO:0000313" key="5">
    <source>
        <dbReference type="EMBL" id="KRZ65203.1"/>
    </source>
</evidence>
<comment type="caution">
    <text evidence="5">The sequence shown here is derived from an EMBL/GenBank/DDBJ whole genome shotgun (WGS) entry which is preliminary data.</text>
</comment>
<dbReference type="Gene3D" id="2.60.120.10">
    <property type="entry name" value="Jelly Rolls"/>
    <property type="match status" value="2"/>
</dbReference>
<dbReference type="EMBL" id="JYDO01000459">
    <property type="protein sequence ID" value="KRZ65203.1"/>
    <property type="molecule type" value="Genomic_DNA"/>
</dbReference>
<feature type="signal peptide" evidence="3">
    <location>
        <begin position="1"/>
        <end position="22"/>
    </location>
</feature>
<dbReference type="InterPro" id="IPR006792">
    <property type="entry name" value="Vicilin_N"/>
</dbReference>
<feature type="compositionally biased region" description="Basic and acidic residues" evidence="2">
    <location>
        <begin position="424"/>
        <end position="443"/>
    </location>
</feature>
<dbReference type="Proteomes" id="UP000054843">
    <property type="component" value="Unassembled WGS sequence"/>
</dbReference>
<feature type="chain" id="PRO_5006882150" evidence="3">
    <location>
        <begin position="23"/>
        <end position="574"/>
    </location>
</feature>
<sequence length="574" mass="66029">MTTKPRAFVPFLLLLSILLVSATLTFSVTTEDPKRRLERCKQECRESRQGEQQERRCVSQCEERYERERREQEERRGQGEERGRGGGKREEPEKRLEECRRECREQAERKEQRECEKRCEEEYKENRGRSKKGEEGEEGKGEKRIESDPYFFDEESFLHRVRTEHGHVRVLRNFLEKSKLLLGVANYRVAILEANPNTFVLPSHWDAEALLFVARGHGQITLQCQDNKATHELRRGDIMRVRAGTIVSFANRGVGNEKLVVVILLHPVATPGMFEAFVGAGGQNPESFYRSFSKRVLRAAFNTREDKLERLFERQNKGAIIQASQEQIKEMSRGSEGRSWPFGESRRPFNLFHKRPSHSNRHGELREADSNDYPELRDLNIHVSYANISKGSMIAPNYNTEATKISVVIGGNGDVQIVCPHTSRQQEEGRGREEEEGRGRQEGREEEEEEQQQRGQHYARVESKVSCGTTFIVPAGHPSVSVSSRNENLEVLCFEINAKNNQRTWLAGRNNVLKQMDRVTKELAFDLPAREVDEVLNAPREEVFMAGPEERGRESERGEGRDGPLQSILEFAGF</sequence>
<dbReference type="CDD" id="cd02245">
    <property type="entry name" value="cupin_7S_vicilin-like_C"/>
    <property type="match status" value="1"/>
</dbReference>
<dbReference type="PANTHER" id="PTHR31189">
    <property type="entry name" value="OS03G0336100 PROTEIN-RELATED"/>
    <property type="match status" value="1"/>
</dbReference>
<gene>
    <name evidence="5" type="primary">AMP2-1</name>
    <name evidence="5" type="ORF">T10_7113</name>
</gene>
<feature type="domain" description="Cupin type-1" evidence="4">
    <location>
        <begin position="172"/>
        <end position="309"/>
    </location>
</feature>
<reference evidence="5 6" key="1">
    <citation type="submission" date="2015-01" db="EMBL/GenBank/DDBJ databases">
        <title>Evolution of Trichinella species and genotypes.</title>
        <authorList>
            <person name="Korhonen P.K."/>
            <person name="Edoardo P."/>
            <person name="Giuseppe L.R."/>
            <person name="Gasser R.B."/>
        </authorList>
    </citation>
    <scope>NUCLEOTIDE SEQUENCE [LARGE SCALE GENOMIC DNA]</scope>
    <source>
        <strain evidence="5">ISS1980</strain>
    </source>
</reference>
<dbReference type="CDD" id="cd02244">
    <property type="entry name" value="cupin_7S_vicilin-like_N"/>
    <property type="match status" value="1"/>
</dbReference>
<dbReference type="InterPro" id="IPR011051">
    <property type="entry name" value="RmlC_Cupin_sf"/>
</dbReference>
<protein>
    <submittedName>
        <fullName evidence="5">Vicilin-like antimicrobial peptides 2-1</fullName>
    </submittedName>
</protein>
<feature type="domain" description="Cupin type-1" evidence="4">
    <location>
        <begin position="349"/>
        <end position="533"/>
    </location>
</feature>
<accession>A0A0V1M0D2</accession>
<proteinExistence type="inferred from homology"/>
<evidence type="ECO:0000313" key="6">
    <source>
        <dbReference type="Proteomes" id="UP000054843"/>
    </source>
</evidence>
<feature type="region of interest" description="Disordered" evidence="2">
    <location>
        <begin position="421"/>
        <end position="460"/>
    </location>
</feature>
<comment type="similarity">
    <text evidence="1">Belongs to the 7S seed storage protein family.</text>
</comment>
<feature type="region of interest" description="Disordered" evidence="2">
    <location>
        <begin position="63"/>
        <end position="91"/>
    </location>
</feature>
<dbReference type="AlphaFoldDB" id="A0A0V1M0D2"/>
<dbReference type="SMART" id="SM00835">
    <property type="entry name" value="Cupin_1"/>
    <property type="match status" value="2"/>
</dbReference>
<evidence type="ECO:0000256" key="3">
    <source>
        <dbReference type="SAM" id="SignalP"/>
    </source>
</evidence>
<dbReference type="Gene3D" id="6.10.250.1700">
    <property type="match status" value="2"/>
</dbReference>
<name>A0A0V1M0D2_9BILA</name>
<dbReference type="SUPFAM" id="SSF51182">
    <property type="entry name" value="RmlC-like cupins"/>
    <property type="match status" value="2"/>
</dbReference>
<dbReference type="STRING" id="268474.A0A0V1M0D2"/>
<dbReference type="InterPro" id="IPR050253">
    <property type="entry name" value="Seed_Storage-Functional"/>
</dbReference>
<organism evidence="5 6">
    <name type="scientific">Trichinella papuae</name>
    <dbReference type="NCBI Taxonomy" id="268474"/>
    <lineage>
        <taxon>Eukaryota</taxon>
        <taxon>Metazoa</taxon>
        <taxon>Ecdysozoa</taxon>
        <taxon>Nematoda</taxon>
        <taxon>Enoplea</taxon>
        <taxon>Dorylaimia</taxon>
        <taxon>Trichinellida</taxon>
        <taxon>Trichinellidae</taxon>
        <taxon>Trichinella</taxon>
    </lineage>
</organism>
<dbReference type="InterPro" id="IPR006045">
    <property type="entry name" value="Cupin_1"/>
</dbReference>
<dbReference type="SMR" id="A0A0V1M0D2"/>